<sequence length="74" mass="8361">MHGIQREKRHSNPGKEGAGVSRVVIRYADGRVMNFVPDAGRQNFHEDDVLELKKILTRAASKAEWADINTRLGF</sequence>
<dbReference type="Proteomes" id="UP000501452">
    <property type="component" value="Chromosome"/>
</dbReference>
<evidence type="ECO:0000313" key="1">
    <source>
        <dbReference type="EMBL" id="QIN82851.1"/>
    </source>
</evidence>
<keyword evidence="2" id="KW-1185">Reference proteome</keyword>
<dbReference type="KEGG" id="rub:GBA63_09465"/>
<dbReference type="EMBL" id="CP045119">
    <property type="protein sequence ID" value="QIN82851.1"/>
    <property type="molecule type" value="Genomic_DNA"/>
</dbReference>
<dbReference type="AlphaFoldDB" id="A0A6G8Q8Q3"/>
<proteinExistence type="predicted"/>
<dbReference type="RefSeq" id="WP_166175576.1">
    <property type="nucleotide sequence ID" value="NZ_CP045119.1"/>
</dbReference>
<accession>A0A6G8Q8Q3</accession>
<organism evidence="1 2">
    <name type="scientific">Rubrobacter tropicus</name>
    <dbReference type="NCBI Taxonomy" id="2653851"/>
    <lineage>
        <taxon>Bacteria</taxon>
        <taxon>Bacillati</taxon>
        <taxon>Actinomycetota</taxon>
        <taxon>Rubrobacteria</taxon>
        <taxon>Rubrobacterales</taxon>
        <taxon>Rubrobacteraceae</taxon>
        <taxon>Rubrobacter</taxon>
    </lineage>
</organism>
<protein>
    <submittedName>
        <fullName evidence="1">Uncharacterized protein</fullName>
    </submittedName>
</protein>
<evidence type="ECO:0000313" key="2">
    <source>
        <dbReference type="Proteomes" id="UP000501452"/>
    </source>
</evidence>
<name>A0A6G8Q8Q3_9ACTN</name>
<reference evidence="1 2" key="1">
    <citation type="submission" date="2019-10" db="EMBL/GenBank/DDBJ databases">
        <title>Rubrobacter sp nov SCSIO 52090 isolated from a deep-sea sediment in the South China Sea.</title>
        <authorList>
            <person name="Chen R.W."/>
        </authorList>
    </citation>
    <scope>NUCLEOTIDE SEQUENCE [LARGE SCALE GENOMIC DNA]</scope>
    <source>
        <strain evidence="1 2">SCSIO 52909</strain>
    </source>
</reference>
<gene>
    <name evidence="1" type="ORF">GBA63_09465</name>
</gene>